<dbReference type="EMBL" id="BAABID010000009">
    <property type="protein sequence ID" value="GAA4730418.1"/>
    <property type="molecule type" value="Genomic_DNA"/>
</dbReference>
<proteinExistence type="inferred from homology"/>
<evidence type="ECO:0000313" key="6">
    <source>
        <dbReference type="EMBL" id="GAA4730418.1"/>
    </source>
</evidence>
<feature type="region of interest" description="Disordered" evidence="4">
    <location>
        <begin position="316"/>
        <end position="364"/>
    </location>
</feature>
<dbReference type="InterPro" id="IPR012893">
    <property type="entry name" value="HipA-like_C"/>
</dbReference>
<sequence length="451" mass="50087">MTSYPLANKPDRGKTSLAGVQDKIVLTRTAEGWARALDGYPSTHILKPVSQDHPSLIYDEEYGARLARVLGLAAFPTWIDEFDGVPALVVERYDRERSDDGMPRRMHQEDFNQALGLQGDQKYQKFGGKASLQRVARELAMLGDRAGLRRLARLTVLGVAVGNLDMHAKNLALLHRRDGSVELAPAYDVVPQTHQPNDGELALAVDRTYRHAAVTRTHLVTEVGSWGLRDAADLSTRRWGLPSTPWPASHRTRTHIRVSSTTSPGSPRTSSPEGPRGRESRRGRLLGGPDPVLLWCATVTSSLVIAQFVPCLRSGLEPSRRSSRPCGNPSRDPALHDDRGEGRRRPGGVLFASVPGHQVTRPDDGGDVVVPAHLPGPAHHVERLIASRRVLGERRTRLHDHDIDTDELRVDARGEQRHDHAWRAVERSEFQVLDTHGKGPRRSRCHRRPTR</sequence>
<name>A0ABP8YMR7_9MICO</name>
<organism evidence="6 7">
    <name type="scientific">Isoptericola chiayiensis</name>
    <dbReference type="NCBI Taxonomy" id="579446"/>
    <lineage>
        <taxon>Bacteria</taxon>
        <taxon>Bacillati</taxon>
        <taxon>Actinomycetota</taxon>
        <taxon>Actinomycetes</taxon>
        <taxon>Micrococcales</taxon>
        <taxon>Promicromonosporaceae</taxon>
        <taxon>Isoptericola</taxon>
    </lineage>
</organism>
<comment type="similarity">
    <text evidence="1">Belongs to the HipA Ser/Thr kinase family.</text>
</comment>
<protein>
    <recommendedName>
        <fullName evidence="5">HipA-like C-terminal domain-containing protein</fullName>
    </recommendedName>
</protein>
<feature type="compositionally biased region" description="Low complexity" evidence="4">
    <location>
        <begin position="259"/>
        <end position="274"/>
    </location>
</feature>
<evidence type="ECO:0000313" key="7">
    <source>
        <dbReference type="Proteomes" id="UP001500956"/>
    </source>
</evidence>
<evidence type="ECO:0000256" key="2">
    <source>
        <dbReference type="ARBA" id="ARBA00022679"/>
    </source>
</evidence>
<dbReference type="Pfam" id="PF07804">
    <property type="entry name" value="HipA_C"/>
    <property type="match status" value="1"/>
</dbReference>
<dbReference type="InterPro" id="IPR052028">
    <property type="entry name" value="HipA_Ser/Thr_kinase"/>
</dbReference>
<feature type="compositionally biased region" description="Basic and acidic residues" evidence="4">
    <location>
        <begin position="333"/>
        <end position="344"/>
    </location>
</feature>
<evidence type="ECO:0000259" key="5">
    <source>
        <dbReference type="Pfam" id="PF07804"/>
    </source>
</evidence>
<dbReference type="Proteomes" id="UP001500956">
    <property type="component" value="Unassembled WGS sequence"/>
</dbReference>
<keyword evidence="2" id="KW-0808">Transferase</keyword>
<dbReference type="PANTHER" id="PTHR37419:SF1">
    <property type="entry name" value="SERINE_THREONINE-PROTEIN KINASE TOXIN HIPA"/>
    <property type="match status" value="1"/>
</dbReference>
<evidence type="ECO:0000256" key="4">
    <source>
        <dbReference type="SAM" id="MobiDB-lite"/>
    </source>
</evidence>
<dbReference type="PANTHER" id="PTHR37419">
    <property type="entry name" value="SERINE/THREONINE-PROTEIN KINASE TOXIN HIPA"/>
    <property type="match status" value="1"/>
</dbReference>
<gene>
    <name evidence="6" type="ORF">GCM10023216_22680</name>
</gene>
<feature type="region of interest" description="Disordered" evidence="4">
    <location>
        <begin position="239"/>
        <end position="285"/>
    </location>
</feature>
<keyword evidence="7" id="KW-1185">Reference proteome</keyword>
<accession>A0ABP8YMR7</accession>
<comment type="caution">
    <text evidence="6">The sequence shown here is derived from an EMBL/GenBank/DDBJ whole genome shotgun (WGS) entry which is preliminary data.</text>
</comment>
<feature type="domain" description="HipA-like C-terminal" evidence="5">
    <location>
        <begin position="15"/>
        <end position="214"/>
    </location>
</feature>
<evidence type="ECO:0000256" key="3">
    <source>
        <dbReference type="ARBA" id="ARBA00022777"/>
    </source>
</evidence>
<keyword evidence="3" id="KW-0418">Kinase</keyword>
<reference evidence="7" key="1">
    <citation type="journal article" date="2019" name="Int. J. Syst. Evol. Microbiol.">
        <title>The Global Catalogue of Microorganisms (GCM) 10K type strain sequencing project: providing services to taxonomists for standard genome sequencing and annotation.</title>
        <authorList>
            <consortium name="The Broad Institute Genomics Platform"/>
            <consortium name="The Broad Institute Genome Sequencing Center for Infectious Disease"/>
            <person name="Wu L."/>
            <person name="Ma J."/>
        </authorList>
    </citation>
    <scope>NUCLEOTIDE SEQUENCE [LARGE SCALE GENOMIC DNA]</scope>
    <source>
        <strain evidence="7">JCM 18063</strain>
    </source>
</reference>
<evidence type="ECO:0000256" key="1">
    <source>
        <dbReference type="ARBA" id="ARBA00010164"/>
    </source>
</evidence>